<feature type="transmembrane region" description="Helical" evidence="13">
    <location>
        <begin position="52"/>
        <end position="70"/>
    </location>
</feature>
<dbReference type="SFLD" id="SFLDS00052">
    <property type="entry name" value="Ferric_Reductase_Domain"/>
    <property type="match status" value="1"/>
</dbReference>
<feature type="transmembrane region" description="Helical" evidence="13">
    <location>
        <begin position="195"/>
        <end position="213"/>
    </location>
</feature>
<dbReference type="InterPro" id="IPR039261">
    <property type="entry name" value="FNR_nucleotide-bd"/>
</dbReference>
<dbReference type="PANTHER" id="PTHR32361">
    <property type="entry name" value="FERRIC/CUPRIC REDUCTASE TRANSMEMBRANE COMPONENT"/>
    <property type="match status" value="1"/>
</dbReference>
<evidence type="ECO:0000313" key="15">
    <source>
        <dbReference type="EMBL" id="KAK7449781.1"/>
    </source>
</evidence>
<evidence type="ECO:0000256" key="4">
    <source>
        <dbReference type="ARBA" id="ARBA00022448"/>
    </source>
</evidence>
<dbReference type="InterPro" id="IPR013130">
    <property type="entry name" value="Fe3_Rdtase_TM_dom"/>
</dbReference>
<keyword evidence="9" id="KW-0560">Oxidoreductase</keyword>
<keyword evidence="8 13" id="KW-1133">Transmembrane helix</keyword>
<evidence type="ECO:0000256" key="11">
    <source>
        <dbReference type="ARBA" id="ARBA00023136"/>
    </source>
</evidence>
<dbReference type="EC" id="1.16.1.9" evidence="3"/>
<dbReference type="PROSITE" id="PS51384">
    <property type="entry name" value="FAD_FR"/>
    <property type="match status" value="1"/>
</dbReference>
<evidence type="ECO:0000256" key="8">
    <source>
        <dbReference type="ARBA" id="ARBA00022989"/>
    </source>
</evidence>
<dbReference type="InterPro" id="IPR017927">
    <property type="entry name" value="FAD-bd_FR_type"/>
</dbReference>
<keyword evidence="16" id="KW-1185">Reference proteome</keyword>
<dbReference type="Pfam" id="PF08022">
    <property type="entry name" value="FAD_binding_8"/>
    <property type="match status" value="1"/>
</dbReference>
<feature type="transmembrane region" description="Helical" evidence="13">
    <location>
        <begin position="114"/>
        <end position="135"/>
    </location>
</feature>
<feature type="transmembrane region" description="Helical" evidence="13">
    <location>
        <begin position="155"/>
        <end position="174"/>
    </location>
</feature>
<keyword evidence="6 13" id="KW-0812">Transmembrane</keyword>
<dbReference type="Pfam" id="PF01794">
    <property type="entry name" value="Ferric_reduct"/>
    <property type="match status" value="1"/>
</dbReference>
<dbReference type="Gene3D" id="3.40.50.80">
    <property type="entry name" value="Nucleotide-binding domain of ferredoxin-NADP reductase (FNR) module"/>
    <property type="match status" value="1"/>
</dbReference>
<dbReference type="PANTHER" id="PTHR32361:SF23">
    <property type="entry name" value="FERRIC-CHELATE REDUCTASE"/>
    <property type="match status" value="1"/>
</dbReference>
<comment type="catalytic activity">
    <reaction evidence="12">
        <text>2 a Fe(II)-siderophore + NADP(+) + H(+) = 2 a Fe(III)-siderophore + NADPH</text>
        <dbReference type="Rhea" id="RHEA:28795"/>
        <dbReference type="Rhea" id="RHEA-COMP:11342"/>
        <dbReference type="Rhea" id="RHEA-COMP:11344"/>
        <dbReference type="ChEBI" id="CHEBI:15378"/>
        <dbReference type="ChEBI" id="CHEBI:29033"/>
        <dbReference type="ChEBI" id="CHEBI:29034"/>
        <dbReference type="ChEBI" id="CHEBI:57783"/>
        <dbReference type="ChEBI" id="CHEBI:58349"/>
        <dbReference type="EC" id="1.16.1.9"/>
    </reaction>
</comment>
<comment type="subcellular location">
    <subcellularLocation>
        <location evidence="1">Cell membrane</location>
        <topology evidence="1">Multi-pass membrane protein</topology>
    </subcellularLocation>
</comment>
<evidence type="ECO:0000313" key="16">
    <source>
        <dbReference type="Proteomes" id="UP001498398"/>
    </source>
</evidence>
<evidence type="ECO:0000256" key="12">
    <source>
        <dbReference type="ARBA" id="ARBA00048483"/>
    </source>
</evidence>
<dbReference type="Proteomes" id="UP001498398">
    <property type="component" value="Unassembled WGS sequence"/>
</dbReference>
<evidence type="ECO:0000256" key="10">
    <source>
        <dbReference type="ARBA" id="ARBA00023065"/>
    </source>
</evidence>
<keyword evidence="10" id="KW-0406">Ion transport</keyword>
<evidence type="ECO:0000259" key="14">
    <source>
        <dbReference type="PROSITE" id="PS51384"/>
    </source>
</evidence>
<keyword evidence="4" id="KW-0813">Transport</keyword>
<reference evidence="15 16" key="1">
    <citation type="submission" date="2024-01" db="EMBL/GenBank/DDBJ databases">
        <title>A draft genome for the cacao thread blight pathogen Marasmiellus scandens.</title>
        <authorList>
            <person name="Baruah I.K."/>
            <person name="Leung J."/>
            <person name="Bukari Y."/>
            <person name="Amoako-Attah I."/>
            <person name="Meinhardt L.W."/>
            <person name="Bailey B.A."/>
            <person name="Cohen S.P."/>
        </authorList>
    </citation>
    <scope>NUCLEOTIDE SEQUENCE [LARGE SCALE GENOMIC DNA]</scope>
    <source>
        <strain evidence="15 16">GH-19</strain>
    </source>
</reference>
<dbReference type="SUPFAM" id="SSF52343">
    <property type="entry name" value="Ferredoxin reductase-like, C-terminal NADP-linked domain"/>
    <property type="match status" value="1"/>
</dbReference>
<feature type="domain" description="FAD-binding FR-type" evidence="14">
    <location>
        <begin position="290"/>
        <end position="407"/>
    </location>
</feature>
<dbReference type="Pfam" id="PF08030">
    <property type="entry name" value="NAD_binding_6"/>
    <property type="match status" value="1"/>
</dbReference>
<name>A0ABR1J448_9AGAR</name>
<dbReference type="InterPro" id="IPR013112">
    <property type="entry name" value="FAD-bd_8"/>
</dbReference>
<dbReference type="EMBL" id="JBANRG010000035">
    <property type="protein sequence ID" value="KAK7449781.1"/>
    <property type="molecule type" value="Genomic_DNA"/>
</dbReference>
<evidence type="ECO:0000256" key="6">
    <source>
        <dbReference type="ARBA" id="ARBA00022692"/>
    </source>
</evidence>
<protein>
    <recommendedName>
        <fullName evidence="3">ferric-chelate reductase (NADPH)</fullName>
        <ecNumber evidence="3">1.16.1.9</ecNumber>
    </recommendedName>
</protein>
<organism evidence="15 16">
    <name type="scientific">Marasmiellus scandens</name>
    <dbReference type="NCBI Taxonomy" id="2682957"/>
    <lineage>
        <taxon>Eukaryota</taxon>
        <taxon>Fungi</taxon>
        <taxon>Dikarya</taxon>
        <taxon>Basidiomycota</taxon>
        <taxon>Agaricomycotina</taxon>
        <taxon>Agaricomycetes</taxon>
        <taxon>Agaricomycetidae</taxon>
        <taxon>Agaricales</taxon>
        <taxon>Marasmiineae</taxon>
        <taxon>Omphalotaceae</taxon>
        <taxon>Marasmiellus</taxon>
    </lineage>
</organism>
<feature type="transmembrane region" description="Helical" evidence="13">
    <location>
        <begin position="225"/>
        <end position="247"/>
    </location>
</feature>
<feature type="transmembrane region" description="Helical" evidence="13">
    <location>
        <begin position="285"/>
        <end position="305"/>
    </location>
</feature>
<dbReference type="InterPro" id="IPR017938">
    <property type="entry name" value="Riboflavin_synthase-like_b-brl"/>
</dbReference>
<accession>A0ABR1J448</accession>
<feature type="transmembrane region" description="Helical" evidence="13">
    <location>
        <begin position="259"/>
        <end position="279"/>
    </location>
</feature>
<dbReference type="SUPFAM" id="SSF63380">
    <property type="entry name" value="Riboflavin synthase domain-like"/>
    <property type="match status" value="1"/>
</dbReference>
<proteinExistence type="inferred from homology"/>
<dbReference type="InterPro" id="IPR051410">
    <property type="entry name" value="Ferric/Cupric_Reductase"/>
</dbReference>
<dbReference type="CDD" id="cd06186">
    <property type="entry name" value="NOX_Duox_like_FAD_NADP"/>
    <property type="match status" value="1"/>
</dbReference>
<gene>
    <name evidence="15" type="ORF">VKT23_013257</name>
</gene>
<keyword evidence="7" id="KW-0249">Electron transport</keyword>
<keyword evidence="11 13" id="KW-0472">Membrane</keyword>
<evidence type="ECO:0000256" key="3">
    <source>
        <dbReference type="ARBA" id="ARBA00012668"/>
    </source>
</evidence>
<evidence type="ECO:0000256" key="13">
    <source>
        <dbReference type="SAM" id="Phobius"/>
    </source>
</evidence>
<comment type="caution">
    <text evidence="15">The sequence shown here is derived from an EMBL/GenBank/DDBJ whole genome shotgun (WGS) entry which is preliminary data.</text>
</comment>
<comment type="similarity">
    <text evidence="2">Belongs to the ferric reductase (FRE) family.</text>
</comment>
<evidence type="ECO:0000256" key="1">
    <source>
        <dbReference type="ARBA" id="ARBA00004651"/>
    </source>
</evidence>
<keyword evidence="5" id="KW-1003">Cell membrane</keyword>
<evidence type="ECO:0000256" key="2">
    <source>
        <dbReference type="ARBA" id="ARBA00006278"/>
    </source>
</evidence>
<evidence type="ECO:0000256" key="9">
    <source>
        <dbReference type="ARBA" id="ARBA00023002"/>
    </source>
</evidence>
<evidence type="ECO:0000256" key="7">
    <source>
        <dbReference type="ARBA" id="ARBA00022982"/>
    </source>
</evidence>
<dbReference type="InterPro" id="IPR013121">
    <property type="entry name" value="Fe_red_NAD-bd_6"/>
</dbReference>
<evidence type="ECO:0000256" key="5">
    <source>
        <dbReference type="ARBA" id="ARBA00022475"/>
    </source>
</evidence>
<sequence>MTRTWLRTPVQWQSTRVANPMFVHGLTDEEVAFIRSKWRNYLSADWDYSQPTVEFFCAGIAWLLILNVIFRLRSRTSTTGSSSAPSWLDRLTAICRYTVASQYRVKIFGWYSPPLAAIIGVAGMFTFIMALMLAARPYFWKPNMGSMPIANRTGWISIGIVPFVIAFSTKVNWVGMLTGTSHEKLQVFHRWSASIMYITSLVHTFVFIVMSIRQGQMEENWRIGTFYWTGVAALVPQTWLMFMSWGIIRNKYYETFKKIHFVAALLFIFFLFIHCNWVLTSWHYFWATFAIYFLAFFTRILRIFYNSLFGLAGSVESLPDGMIKLAIQTPSRVRWAPGQHVFVRFLSLGIHNFSSHPFTIVSIPGEAGRMELIFAVKGGITKKLADLARDKDCQTLAGGSGVTFTLSILLDFLQRVKVSELKCKHIEFVLAVKSNDSILWLEDQLTAAKETGITVKVHVTQSNVPSISNLKEHGDLENDSCNGDIDVKQSLDVACGRPNLPAIIHKACRTNSGTMAIADSFLYDVRNAVADCQPAIADGYGQCRDLFFHTENYGFVTSFTVTNRLD</sequence>